<organism evidence="2 3">
    <name type="scientific">Craurococcus roseus</name>
    <dbReference type="NCBI Taxonomy" id="77585"/>
    <lineage>
        <taxon>Bacteria</taxon>
        <taxon>Pseudomonadati</taxon>
        <taxon>Pseudomonadota</taxon>
        <taxon>Alphaproteobacteria</taxon>
        <taxon>Acetobacterales</taxon>
        <taxon>Acetobacteraceae</taxon>
        <taxon>Craurococcus</taxon>
    </lineage>
</organism>
<protein>
    <submittedName>
        <fullName evidence="2">Uncharacterized protein</fullName>
    </submittedName>
</protein>
<keyword evidence="1" id="KW-1133">Transmembrane helix</keyword>
<keyword evidence="3" id="KW-1185">Reference proteome</keyword>
<name>A0ABP3PZ27_9PROT</name>
<dbReference type="RefSeq" id="WP_343894397.1">
    <property type="nucleotide sequence ID" value="NZ_BAAAFZ010000011.1"/>
</dbReference>
<evidence type="ECO:0000313" key="2">
    <source>
        <dbReference type="EMBL" id="GAA0575851.1"/>
    </source>
</evidence>
<evidence type="ECO:0000313" key="3">
    <source>
        <dbReference type="Proteomes" id="UP001501588"/>
    </source>
</evidence>
<feature type="transmembrane region" description="Helical" evidence="1">
    <location>
        <begin position="123"/>
        <end position="146"/>
    </location>
</feature>
<dbReference type="EMBL" id="BAAAFZ010000011">
    <property type="protein sequence ID" value="GAA0575851.1"/>
    <property type="molecule type" value="Genomic_DNA"/>
</dbReference>
<gene>
    <name evidence="2" type="ORF">GCM10009416_13200</name>
</gene>
<dbReference type="Proteomes" id="UP001501588">
    <property type="component" value="Unassembled WGS sequence"/>
</dbReference>
<proteinExistence type="predicted"/>
<keyword evidence="1" id="KW-0812">Transmembrane</keyword>
<keyword evidence="1" id="KW-0472">Membrane</keyword>
<accession>A0ABP3PZ27</accession>
<reference evidence="3" key="1">
    <citation type="journal article" date="2019" name="Int. J. Syst. Evol. Microbiol.">
        <title>The Global Catalogue of Microorganisms (GCM) 10K type strain sequencing project: providing services to taxonomists for standard genome sequencing and annotation.</title>
        <authorList>
            <consortium name="The Broad Institute Genomics Platform"/>
            <consortium name="The Broad Institute Genome Sequencing Center for Infectious Disease"/>
            <person name="Wu L."/>
            <person name="Ma J."/>
        </authorList>
    </citation>
    <scope>NUCLEOTIDE SEQUENCE [LARGE SCALE GENOMIC DNA]</scope>
    <source>
        <strain evidence="3">JCM 9933</strain>
    </source>
</reference>
<evidence type="ECO:0000256" key="1">
    <source>
        <dbReference type="SAM" id="Phobius"/>
    </source>
</evidence>
<sequence>MLDAPWSPAAAETAPPCRTCRHARRHWPLLVNSFGTDRRGSWEHATCGHPSAAYRRDKERRVSSLVAGAPPGGPEVERLPCSWNRGGGVVGEGRCGEAGRFWEPVPSGPRARWREAGPFLRAAAPWLVLAAGTAAIGTAAGVVLLLEAAGRL</sequence>
<comment type="caution">
    <text evidence="2">The sequence shown here is derived from an EMBL/GenBank/DDBJ whole genome shotgun (WGS) entry which is preliminary data.</text>
</comment>